<feature type="region of interest" description="Disordered" evidence="1">
    <location>
        <begin position="32"/>
        <end position="103"/>
    </location>
</feature>
<evidence type="ECO:0008006" key="4">
    <source>
        <dbReference type="Google" id="ProtNLM"/>
    </source>
</evidence>
<dbReference type="KEGG" id="plw:D5F53_20990"/>
<feature type="compositionally biased region" description="Low complexity" evidence="1">
    <location>
        <begin position="41"/>
        <end position="55"/>
    </location>
</feature>
<sequence>MMSRLGKRFVALIIWTGIGILVGMQLGGAKGPVPADGNGGTQAVVQGQVQDPQGGTAQGNGWGGTRKHPPAPESVEPEPDDRKTVLPEYEPSPSDILLPERSQPPADVLADKTAGLLQQLSDQSIRWVVSMFGSITE</sequence>
<dbReference type="AlphaFoldDB" id="A0A385TPU6"/>
<dbReference type="Proteomes" id="UP000266552">
    <property type="component" value="Chromosome"/>
</dbReference>
<dbReference type="EMBL" id="CP032412">
    <property type="protein sequence ID" value="AYB45623.1"/>
    <property type="molecule type" value="Genomic_DNA"/>
</dbReference>
<name>A0A385TPU6_PAELA</name>
<accession>A0A385TPU6</accession>
<evidence type="ECO:0000313" key="3">
    <source>
        <dbReference type="Proteomes" id="UP000266552"/>
    </source>
</evidence>
<proteinExistence type="predicted"/>
<evidence type="ECO:0000313" key="2">
    <source>
        <dbReference type="EMBL" id="AYB45623.1"/>
    </source>
</evidence>
<evidence type="ECO:0000256" key="1">
    <source>
        <dbReference type="SAM" id="MobiDB-lite"/>
    </source>
</evidence>
<gene>
    <name evidence="2" type="ORF">D5F53_20990</name>
</gene>
<keyword evidence="3" id="KW-1185">Reference proteome</keyword>
<organism evidence="2 3">
    <name type="scientific">Paenibacillus lautus</name>
    <name type="common">Bacillus lautus</name>
    <dbReference type="NCBI Taxonomy" id="1401"/>
    <lineage>
        <taxon>Bacteria</taxon>
        <taxon>Bacillati</taxon>
        <taxon>Bacillota</taxon>
        <taxon>Bacilli</taxon>
        <taxon>Bacillales</taxon>
        <taxon>Paenibacillaceae</taxon>
        <taxon>Paenibacillus</taxon>
    </lineage>
</organism>
<protein>
    <recommendedName>
        <fullName evidence="4">Translation initiation factor 2</fullName>
    </recommendedName>
</protein>
<reference evidence="2 3" key="1">
    <citation type="submission" date="2018-09" db="EMBL/GenBank/DDBJ databases">
        <title>Genome Sequence of Paenibacillus lautus Strain E7593-69, Azo Dye-Degrading Bacteria, Isolated from Commercial Tattoo Inks.</title>
        <authorList>
            <person name="Nho S.W."/>
            <person name="Kim S.-J."/>
            <person name="Kweon O."/>
            <person name="Cerniglia C.E."/>
        </authorList>
    </citation>
    <scope>NUCLEOTIDE SEQUENCE [LARGE SCALE GENOMIC DNA]</scope>
    <source>
        <strain evidence="2 3">E7593-69</strain>
    </source>
</reference>
<dbReference type="RefSeq" id="WP_119849333.1">
    <property type="nucleotide sequence ID" value="NZ_CP032412.1"/>
</dbReference>